<evidence type="ECO:0000256" key="1">
    <source>
        <dbReference type="SAM" id="MobiDB-lite"/>
    </source>
</evidence>
<feature type="region of interest" description="Disordered" evidence="1">
    <location>
        <begin position="304"/>
        <end position="328"/>
    </location>
</feature>
<keyword evidence="3" id="KW-1185">Reference proteome</keyword>
<dbReference type="AlphaFoldDB" id="S7ZHA8"/>
<sequence>MSQSKQIDTLASALVARFLRTNAFTETLRAFIREAGLPPDVGQTSGDDTHNMTIQSLLEEKKAYDQSVNFERLGDARGEIVSWKTPSPYKPTVLCTPSSANLLAASVELWQDSGPREEASGASGHASSIGPRPLIMSTGADRQMHVLDIKPGNDHVTSFTGLSDSPVLSFVPILEGRFILMTNMSGHLLLQHGSEIALSRKDHAKYAIKVIVHEDSDASADSKTLWIATAGWDATIFLYKVTIRLVDEDVTPVIGDPVACIKLASNPESLLFVRHVDSGELILLVSRRDSSHIYYYKAEQIPEQNAQQSQSDSSQSSSQKGPPECRLLGKQNLAPHSNAWVAFSPSHMALSPLDSGLLAVATSSEPHMKVIIVRLLFPRTPAPSDAQEFTAEIAVTQASQALEALAVQNREDAAILVQANTFAPQTSYSTPQVAWRPDGSGVWVNGDDGVVRGIEIKTGKVVANLKQGHEPGCKVRTIWAGYVDVPGEDGHAREEWVISGGFDKRLIVWKI</sequence>
<dbReference type="InterPro" id="IPR006594">
    <property type="entry name" value="LisH"/>
</dbReference>
<dbReference type="HOGENOM" id="CLU_048446_0_0_1"/>
<dbReference type="Gene3D" id="2.130.10.10">
    <property type="entry name" value="YVTN repeat-like/Quinoprotein amine dehydrogenase"/>
    <property type="match status" value="1"/>
</dbReference>
<evidence type="ECO:0000313" key="3">
    <source>
        <dbReference type="Proteomes" id="UP000019376"/>
    </source>
</evidence>
<feature type="region of interest" description="Disordered" evidence="1">
    <location>
        <begin position="113"/>
        <end position="132"/>
    </location>
</feature>
<dbReference type="STRING" id="933388.S7ZHA8"/>
<feature type="compositionally biased region" description="Low complexity" evidence="1">
    <location>
        <begin position="120"/>
        <end position="130"/>
    </location>
</feature>
<dbReference type="PROSITE" id="PS50896">
    <property type="entry name" value="LISH"/>
    <property type="match status" value="1"/>
</dbReference>
<dbReference type="Proteomes" id="UP000019376">
    <property type="component" value="Unassembled WGS sequence"/>
</dbReference>
<dbReference type="OrthoDB" id="1932312at2759"/>
<protein>
    <submittedName>
        <fullName evidence="2">Uncharacterized protein</fullName>
    </submittedName>
</protein>
<name>S7ZHA8_PENO1</name>
<dbReference type="InterPro" id="IPR036322">
    <property type="entry name" value="WD40_repeat_dom_sf"/>
</dbReference>
<proteinExistence type="predicted"/>
<organism evidence="2 3">
    <name type="scientific">Penicillium oxalicum (strain 114-2 / CGMCC 5302)</name>
    <name type="common">Penicillium decumbens</name>
    <dbReference type="NCBI Taxonomy" id="933388"/>
    <lineage>
        <taxon>Eukaryota</taxon>
        <taxon>Fungi</taxon>
        <taxon>Dikarya</taxon>
        <taxon>Ascomycota</taxon>
        <taxon>Pezizomycotina</taxon>
        <taxon>Eurotiomycetes</taxon>
        <taxon>Eurotiomycetidae</taxon>
        <taxon>Eurotiales</taxon>
        <taxon>Aspergillaceae</taxon>
        <taxon>Penicillium</taxon>
    </lineage>
</organism>
<evidence type="ECO:0000313" key="2">
    <source>
        <dbReference type="EMBL" id="EPS28066.1"/>
    </source>
</evidence>
<accession>S7ZHA8</accession>
<dbReference type="PhylomeDB" id="S7ZHA8"/>
<gene>
    <name evidence="2" type="ORF">PDE_03012</name>
</gene>
<dbReference type="InterPro" id="IPR015943">
    <property type="entry name" value="WD40/YVTN_repeat-like_dom_sf"/>
</dbReference>
<reference evidence="2 3" key="1">
    <citation type="journal article" date="2013" name="PLoS ONE">
        <title>Genomic and secretomic analyses reveal unique features of the lignocellulolytic enzyme system of Penicillium decumbens.</title>
        <authorList>
            <person name="Liu G."/>
            <person name="Zhang L."/>
            <person name="Wei X."/>
            <person name="Zou G."/>
            <person name="Qin Y."/>
            <person name="Ma L."/>
            <person name="Li J."/>
            <person name="Zheng H."/>
            <person name="Wang S."/>
            <person name="Wang C."/>
            <person name="Xun L."/>
            <person name="Zhao G.-P."/>
            <person name="Zhou Z."/>
            <person name="Qu Y."/>
        </authorList>
    </citation>
    <scope>NUCLEOTIDE SEQUENCE [LARGE SCALE GENOMIC DNA]</scope>
    <source>
        <strain evidence="3">114-2 / CGMCC 5302</strain>
    </source>
</reference>
<dbReference type="eggNOG" id="ENOG502S696">
    <property type="taxonomic scope" value="Eukaryota"/>
</dbReference>
<dbReference type="EMBL" id="KB644410">
    <property type="protein sequence ID" value="EPS28066.1"/>
    <property type="molecule type" value="Genomic_DNA"/>
</dbReference>
<feature type="compositionally biased region" description="Low complexity" evidence="1">
    <location>
        <begin position="307"/>
        <end position="319"/>
    </location>
</feature>
<dbReference type="SUPFAM" id="SSF50978">
    <property type="entry name" value="WD40 repeat-like"/>
    <property type="match status" value="1"/>
</dbReference>